<sequence length="91" mass="10257">MKRDPKLNPELSASSIRHVCGDHFDGVKTGKDEELGPLLSRPFTSQINWIFWKARRKKPSKSMEIGQMACGGSNSVWTEIGTKNQRDPERG</sequence>
<reference evidence="1 2" key="1">
    <citation type="journal article" date="2019" name="Sci. Rep.">
        <title>Orb-weaving spider Araneus ventricosus genome elucidates the spidroin gene catalogue.</title>
        <authorList>
            <person name="Kono N."/>
            <person name="Nakamura H."/>
            <person name="Ohtoshi R."/>
            <person name="Moran D.A.P."/>
            <person name="Shinohara A."/>
            <person name="Yoshida Y."/>
            <person name="Fujiwara M."/>
            <person name="Mori M."/>
            <person name="Tomita M."/>
            <person name="Arakawa K."/>
        </authorList>
    </citation>
    <scope>NUCLEOTIDE SEQUENCE [LARGE SCALE GENOMIC DNA]</scope>
</reference>
<evidence type="ECO:0000313" key="2">
    <source>
        <dbReference type="Proteomes" id="UP000499080"/>
    </source>
</evidence>
<dbReference type="AlphaFoldDB" id="A0A4Y2NSQ1"/>
<gene>
    <name evidence="1" type="ORF">AVEN_91878_1</name>
</gene>
<comment type="caution">
    <text evidence="1">The sequence shown here is derived from an EMBL/GenBank/DDBJ whole genome shotgun (WGS) entry which is preliminary data.</text>
</comment>
<keyword evidence="2" id="KW-1185">Reference proteome</keyword>
<accession>A0A4Y2NSQ1</accession>
<evidence type="ECO:0008006" key="3">
    <source>
        <dbReference type="Google" id="ProtNLM"/>
    </source>
</evidence>
<protein>
    <recommendedName>
        <fullName evidence="3">THAP-type domain-containing protein</fullName>
    </recommendedName>
</protein>
<organism evidence="1 2">
    <name type="scientific">Araneus ventricosus</name>
    <name type="common">Orbweaver spider</name>
    <name type="synonym">Epeira ventricosa</name>
    <dbReference type="NCBI Taxonomy" id="182803"/>
    <lineage>
        <taxon>Eukaryota</taxon>
        <taxon>Metazoa</taxon>
        <taxon>Ecdysozoa</taxon>
        <taxon>Arthropoda</taxon>
        <taxon>Chelicerata</taxon>
        <taxon>Arachnida</taxon>
        <taxon>Araneae</taxon>
        <taxon>Araneomorphae</taxon>
        <taxon>Entelegynae</taxon>
        <taxon>Araneoidea</taxon>
        <taxon>Araneidae</taxon>
        <taxon>Araneus</taxon>
    </lineage>
</organism>
<dbReference type="EMBL" id="BGPR01009839">
    <property type="protein sequence ID" value="GBN42615.1"/>
    <property type="molecule type" value="Genomic_DNA"/>
</dbReference>
<dbReference type="Proteomes" id="UP000499080">
    <property type="component" value="Unassembled WGS sequence"/>
</dbReference>
<evidence type="ECO:0000313" key="1">
    <source>
        <dbReference type="EMBL" id="GBN42615.1"/>
    </source>
</evidence>
<name>A0A4Y2NSQ1_ARAVE</name>
<proteinExistence type="predicted"/>